<dbReference type="PANTHER" id="PTHR46254">
    <property type="entry name" value="PROTEIN GVQW1-RELATED"/>
    <property type="match status" value="1"/>
</dbReference>
<reference evidence="1" key="3">
    <citation type="submission" date="2025-09" db="UniProtKB">
        <authorList>
            <consortium name="Ensembl"/>
        </authorList>
    </citation>
    <scope>IDENTIFICATION</scope>
</reference>
<evidence type="ECO:0000313" key="1">
    <source>
        <dbReference type="Ensembl" id="ENSCJAP00000080262.1"/>
    </source>
</evidence>
<dbReference type="GeneTree" id="ENSGT00940000161627"/>
<dbReference type="AlphaFoldDB" id="A0A8I3VWX4"/>
<sequence>MISMIQHSGKGKIMETVKRSVVTRDWGEGWIMPGEQTILRTGKPYLFLVVVEMGVSASQAGVQSCSLGSLQPPPLRFKQFSYLSLLTSWNYRHLPPAQLIFVFSIETGFHHVGQTGLDGLPKCWDYRRESPRPAS</sequence>
<keyword evidence="2" id="KW-1185">Reference proteome</keyword>
<proteinExistence type="predicted"/>
<dbReference type="Proteomes" id="UP000008225">
    <property type="component" value="Chromosome 2"/>
</dbReference>
<reference evidence="1" key="2">
    <citation type="submission" date="2025-08" db="UniProtKB">
        <authorList>
            <consortium name="Ensembl"/>
        </authorList>
    </citation>
    <scope>IDENTIFICATION</scope>
</reference>
<organism evidence="1 2">
    <name type="scientific">Callithrix jacchus</name>
    <name type="common">White-tufted-ear marmoset</name>
    <name type="synonym">Simia Jacchus</name>
    <dbReference type="NCBI Taxonomy" id="9483"/>
    <lineage>
        <taxon>Eukaryota</taxon>
        <taxon>Metazoa</taxon>
        <taxon>Chordata</taxon>
        <taxon>Craniata</taxon>
        <taxon>Vertebrata</taxon>
        <taxon>Euteleostomi</taxon>
        <taxon>Mammalia</taxon>
        <taxon>Eutheria</taxon>
        <taxon>Euarchontoglires</taxon>
        <taxon>Primates</taxon>
        <taxon>Haplorrhini</taxon>
        <taxon>Platyrrhini</taxon>
        <taxon>Cebidae</taxon>
        <taxon>Callitrichinae</taxon>
        <taxon>Callithrix</taxon>
        <taxon>Callithrix</taxon>
    </lineage>
</organism>
<dbReference type="PANTHER" id="PTHR46254:SF3">
    <property type="entry name" value="SECRETED PROTEIN"/>
    <property type="match status" value="1"/>
</dbReference>
<evidence type="ECO:0000313" key="2">
    <source>
        <dbReference type="Proteomes" id="UP000008225"/>
    </source>
</evidence>
<protein>
    <submittedName>
        <fullName evidence="1">Uncharacterized protein</fullName>
    </submittedName>
</protein>
<accession>A0A8I3VWX4</accession>
<name>A0A8I3VWX4_CALJA</name>
<reference evidence="1 2" key="1">
    <citation type="submission" date="2009-03" db="EMBL/GenBank/DDBJ databases">
        <authorList>
            <person name="Warren W."/>
            <person name="Ye L."/>
            <person name="Minx P."/>
            <person name="Worley K."/>
            <person name="Gibbs R."/>
            <person name="Wilson R.K."/>
        </authorList>
    </citation>
    <scope>NUCLEOTIDE SEQUENCE [LARGE SCALE GENOMIC DNA]</scope>
</reference>
<dbReference type="Ensembl" id="ENSCJAT00000133571.1">
    <property type="protein sequence ID" value="ENSCJAP00000080262.1"/>
    <property type="gene ID" value="ENSCJAG00000080031.1"/>
</dbReference>